<feature type="transmembrane region" description="Helical" evidence="1">
    <location>
        <begin position="113"/>
        <end position="138"/>
    </location>
</feature>
<name>A0ABV9M3H7_9ENTE</name>
<evidence type="ECO:0000256" key="1">
    <source>
        <dbReference type="SAM" id="Phobius"/>
    </source>
</evidence>
<feature type="transmembrane region" description="Helical" evidence="1">
    <location>
        <begin position="244"/>
        <end position="264"/>
    </location>
</feature>
<proteinExistence type="predicted"/>
<keyword evidence="1" id="KW-1133">Transmembrane helix</keyword>
<feature type="transmembrane region" description="Helical" evidence="1">
    <location>
        <begin position="12"/>
        <end position="34"/>
    </location>
</feature>
<protein>
    <recommendedName>
        <fullName evidence="4">ABC transporter permease</fullName>
    </recommendedName>
</protein>
<comment type="caution">
    <text evidence="2">The sequence shown here is derived from an EMBL/GenBank/DDBJ whole genome shotgun (WGS) entry which is preliminary data.</text>
</comment>
<dbReference type="Proteomes" id="UP001596026">
    <property type="component" value="Unassembled WGS sequence"/>
</dbReference>
<evidence type="ECO:0000313" key="2">
    <source>
        <dbReference type="EMBL" id="MFC4710357.1"/>
    </source>
</evidence>
<evidence type="ECO:0000313" key="3">
    <source>
        <dbReference type="Proteomes" id="UP001596026"/>
    </source>
</evidence>
<gene>
    <name evidence="2" type="ORF">ACFO3L_06960</name>
</gene>
<dbReference type="EMBL" id="JBHSGT010000043">
    <property type="protein sequence ID" value="MFC4710357.1"/>
    <property type="molecule type" value="Genomic_DNA"/>
</dbReference>
<accession>A0ABV9M3H7</accession>
<feature type="transmembrane region" description="Helical" evidence="1">
    <location>
        <begin position="73"/>
        <end position="92"/>
    </location>
</feature>
<reference evidence="3" key="1">
    <citation type="journal article" date="2019" name="Int. J. Syst. Evol. Microbiol.">
        <title>The Global Catalogue of Microorganisms (GCM) 10K type strain sequencing project: providing services to taxonomists for standard genome sequencing and annotation.</title>
        <authorList>
            <consortium name="The Broad Institute Genomics Platform"/>
            <consortium name="The Broad Institute Genome Sequencing Center for Infectious Disease"/>
            <person name="Wu L."/>
            <person name="Ma J."/>
        </authorList>
    </citation>
    <scope>NUCLEOTIDE SEQUENCE [LARGE SCALE GENOMIC DNA]</scope>
    <source>
        <strain evidence="3">CGMCC 1.19061</strain>
    </source>
</reference>
<keyword evidence="1" id="KW-0812">Transmembrane</keyword>
<dbReference type="RefSeq" id="WP_379965187.1">
    <property type="nucleotide sequence ID" value="NZ_JBHSGT010000043.1"/>
</dbReference>
<organism evidence="2 3">
    <name type="scientific">Enterococcus eurekensis</name>
    <dbReference type="NCBI Taxonomy" id="1159753"/>
    <lineage>
        <taxon>Bacteria</taxon>
        <taxon>Bacillati</taxon>
        <taxon>Bacillota</taxon>
        <taxon>Bacilli</taxon>
        <taxon>Lactobacillales</taxon>
        <taxon>Enterococcaceae</taxon>
        <taxon>Enterococcus</taxon>
    </lineage>
</organism>
<sequence>MRDVFKVELRRGFYSKEFIASLILGGGLALWHFIEYMPLGKMLLSHSETNIFKSPSILFGIWMGGNPSSVQSYYYFIIIPLLAALPYGASMYRDLKSKYVNTIYIRMEKSNYLFIKWCVLFLTGGSAAVFPAIFNLFLYMNVFPMSPIQIGDSMFPILDTGIFSQLFVEHPLLFNLFYFVLIFIIGGLYATFCLSIAFIAEYEFIVLFSPFIMNFFLITVLSIFNFEAFGPTNFIKPYSEGLDIGVTFLKSSIVTLIMILFSFYPVMSAYRKKKG</sequence>
<keyword evidence="3" id="KW-1185">Reference proteome</keyword>
<evidence type="ECO:0008006" key="4">
    <source>
        <dbReference type="Google" id="ProtNLM"/>
    </source>
</evidence>
<keyword evidence="1" id="KW-0472">Membrane</keyword>
<feature type="transmembrane region" description="Helical" evidence="1">
    <location>
        <begin position="176"/>
        <end position="197"/>
    </location>
</feature>
<feature type="transmembrane region" description="Helical" evidence="1">
    <location>
        <begin position="204"/>
        <end position="224"/>
    </location>
</feature>